<dbReference type="InterPro" id="IPR036249">
    <property type="entry name" value="Thioredoxin-like_sf"/>
</dbReference>
<dbReference type="AlphaFoldDB" id="A0A6N9R0R7"/>
<dbReference type="RefSeq" id="WP_162229607.1">
    <property type="nucleotide sequence ID" value="NZ_WMHZ01000010.1"/>
</dbReference>
<name>A0A6N9R0R7_9MICC</name>
<dbReference type="Gene3D" id="3.40.30.10">
    <property type="entry name" value="Glutaredoxin"/>
    <property type="match status" value="1"/>
</dbReference>
<proteinExistence type="predicted"/>
<gene>
    <name evidence="2" type="ORF">GKZ75_08395</name>
</gene>
<dbReference type="Proteomes" id="UP000471026">
    <property type="component" value="Unassembled WGS sequence"/>
</dbReference>
<organism evidence="2 3">
    <name type="scientific">Kocuria marina subsp. indica</name>
    <dbReference type="NCBI Taxonomy" id="1049583"/>
    <lineage>
        <taxon>Bacteria</taxon>
        <taxon>Bacillati</taxon>
        <taxon>Actinomycetota</taxon>
        <taxon>Actinomycetes</taxon>
        <taxon>Micrococcales</taxon>
        <taxon>Micrococcaceae</taxon>
        <taxon>Kocuria</taxon>
    </lineage>
</organism>
<evidence type="ECO:0000259" key="1">
    <source>
        <dbReference type="Pfam" id="PF00462"/>
    </source>
</evidence>
<dbReference type="GO" id="GO:0045454">
    <property type="term" value="P:cell redox homeostasis"/>
    <property type="evidence" value="ECO:0007669"/>
    <property type="project" value="TreeGrafter"/>
</dbReference>
<dbReference type="Pfam" id="PF00462">
    <property type="entry name" value="Glutaredoxin"/>
    <property type="match status" value="1"/>
</dbReference>
<dbReference type="InterPro" id="IPR002109">
    <property type="entry name" value="Glutaredoxin"/>
</dbReference>
<evidence type="ECO:0000313" key="3">
    <source>
        <dbReference type="Proteomes" id="UP000471026"/>
    </source>
</evidence>
<dbReference type="PROSITE" id="PS51354">
    <property type="entry name" value="GLUTAREDOXIN_2"/>
    <property type="match status" value="1"/>
</dbReference>
<dbReference type="CDD" id="cd02976">
    <property type="entry name" value="NrdH"/>
    <property type="match status" value="1"/>
</dbReference>
<dbReference type="PANTHER" id="PTHR34386:SF1">
    <property type="entry name" value="GLUTAREDOXIN-LIKE PROTEIN NRDH"/>
    <property type="match status" value="1"/>
</dbReference>
<dbReference type="GO" id="GO:0009055">
    <property type="term" value="F:electron transfer activity"/>
    <property type="evidence" value="ECO:0007669"/>
    <property type="project" value="TreeGrafter"/>
</dbReference>
<sequence length="86" mass="9662">MQQAAVTVYSKPVCVACERTKHRLKRAGVEFTEVDITQDETAYRFVTRDLGYTAAPVVYVSDGDTAEHWSGYRPGHITTHITSKEN</sequence>
<dbReference type="InterPro" id="IPR051548">
    <property type="entry name" value="Grx-like_ET"/>
</dbReference>
<evidence type="ECO:0000313" key="2">
    <source>
        <dbReference type="EMBL" id="NDO78241.1"/>
    </source>
</evidence>
<feature type="domain" description="Glutaredoxin" evidence="1">
    <location>
        <begin position="6"/>
        <end position="61"/>
    </location>
</feature>
<dbReference type="PANTHER" id="PTHR34386">
    <property type="entry name" value="GLUTAREDOXIN"/>
    <property type="match status" value="1"/>
</dbReference>
<dbReference type="SUPFAM" id="SSF52833">
    <property type="entry name" value="Thioredoxin-like"/>
    <property type="match status" value="1"/>
</dbReference>
<protein>
    <recommendedName>
        <fullName evidence="1">Glutaredoxin domain-containing protein</fullName>
    </recommendedName>
</protein>
<dbReference type="EMBL" id="WMHZ01000010">
    <property type="protein sequence ID" value="NDO78241.1"/>
    <property type="molecule type" value="Genomic_DNA"/>
</dbReference>
<reference evidence="2 3" key="1">
    <citation type="submission" date="2019-11" db="EMBL/GenBank/DDBJ databases">
        <title>Draft genome sequence of Kocuria indica DP-K7, a methyl red degrading Actinobacterium.</title>
        <authorList>
            <person name="Kumaran S."/>
            <person name="Tischler D."/>
            <person name="Ngo A.C.R."/>
            <person name="Schultes F."/>
        </authorList>
    </citation>
    <scope>NUCLEOTIDE SEQUENCE [LARGE SCALE GENOMIC DNA]</scope>
    <source>
        <strain evidence="2 3">DP-K7</strain>
    </source>
</reference>
<comment type="caution">
    <text evidence="2">The sequence shown here is derived from an EMBL/GenBank/DDBJ whole genome shotgun (WGS) entry which is preliminary data.</text>
</comment>
<accession>A0A6N9R0R7</accession>